<protein>
    <recommendedName>
        <fullName evidence="3">Mitochondrial protein</fullName>
    </recommendedName>
</protein>
<evidence type="ECO:0008006" key="3">
    <source>
        <dbReference type="Google" id="ProtNLM"/>
    </source>
</evidence>
<dbReference type="CDD" id="cd09272">
    <property type="entry name" value="RNase_HI_RT_Ty1"/>
    <property type="match status" value="1"/>
</dbReference>
<dbReference type="PANTHER" id="PTHR11439:SF470">
    <property type="entry name" value="CYSTEINE-RICH RLK (RECEPTOR-LIKE PROTEIN KINASE) 8"/>
    <property type="match status" value="1"/>
</dbReference>
<evidence type="ECO:0000313" key="2">
    <source>
        <dbReference type="Proteomes" id="UP001289374"/>
    </source>
</evidence>
<dbReference type="AlphaFoldDB" id="A0AAE1XE43"/>
<dbReference type="PANTHER" id="PTHR11439">
    <property type="entry name" value="GAG-POL-RELATED RETROTRANSPOSON"/>
    <property type="match status" value="1"/>
</dbReference>
<dbReference type="EMBL" id="JACGWL010000001">
    <property type="protein sequence ID" value="KAK4410257.1"/>
    <property type="molecule type" value="Genomic_DNA"/>
</dbReference>
<organism evidence="1 2">
    <name type="scientific">Sesamum angolense</name>
    <dbReference type="NCBI Taxonomy" id="2727404"/>
    <lineage>
        <taxon>Eukaryota</taxon>
        <taxon>Viridiplantae</taxon>
        <taxon>Streptophyta</taxon>
        <taxon>Embryophyta</taxon>
        <taxon>Tracheophyta</taxon>
        <taxon>Spermatophyta</taxon>
        <taxon>Magnoliopsida</taxon>
        <taxon>eudicotyledons</taxon>
        <taxon>Gunneridae</taxon>
        <taxon>Pentapetalae</taxon>
        <taxon>asterids</taxon>
        <taxon>lamiids</taxon>
        <taxon>Lamiales</taxon>
        <taxon>Pedaliaceae</taxon>
        <taxon>Sesamum</taxon>
    </lineage>
</organism>
<gene>
    <name evidence="1" type="ORF">Sango_0098700</name>
</gene>
<reference evidence="1" key="1">
    <citation type="submission" date="2020-06" db="EMBL/GenBank/DDBJ databases">
        <authorList>
            <person name="Li T."/>
            <person name="Hu X."/>
            <person name="Zhang T."/>
            <person name="Song X."/>
            <person name="Zhang H."/>
            <person name="Dai N."/>
            <person name="Sheng W."/>
            <person name="Hou X."/>
            <person name="Wei L."/>
        </authorList>
    </citation>
    <scope>NUCLEOTIDE SEQUENCE</scope>
    <source>
        <strain evidence="1">K16</strain>
        <tissue evidence="1">Leaf</tissue>
    </source>
</reference>
<proteinExistence type="predicted"/>
<sequence>MHGSVDRYKARLVAKGYNQIKGVDYIESLSSVAKSVTGRIFGYVRYLKGSLAKGLFFPVDNSFHLMAYYDADWASCVDTRSSLIGYCVFLGPQLISWKMKKQPTVSRSSAQAKYQILAATVSELQWISFILKHL</sequence>
<keyword evidence="2" id="KW-1185">Reference proteome</keyword>
<name>A0AAE1XE43_9LAMI</name>
<comment type="caution">
    <text evidence="1">The sequence shown here is derived from an EMBL/GenBank/DDBJ whole genome shotgun (WGS) entry which is preliminary data.</text>
</comment>
<accession>A0AAE1XE43</accession>
<dbReference type="Proteomes" id="UP001289374">
    <property type="component" value="Unassembled WGS sequence"/>
</dbReference>
<evidence type="ECO:0000313" key="1">
    <source>
        <dbReference type="EMBL" id="KAK4410257.1"/>
    </source>
</evidence>
<reference evidence="1" key="2">
    <citation type="journal article" date="2024" name="Plant">
        <title>Genomic evolution and insights into agronomic trait innovations of Sesamum species.</title>
        <authorList>
            <person name="Miao H."/>
            <person name="Wang L."/>
            <person name="Qu L."/>
            <person name="Liu H."/>
            <person name="Sun Y."/>
            <person name="Le M."/>
            <person name="Wang Q."/>
            <person name="Wei S."/>
            <person name="Zheng Y."/>
            <person name="Lin W."/>
            <person name="Duan Y."/>
            <person name="Cao H."/>
            <person name="Xiong S."/>
            <person name="Wang X."/>
            <person name="Wei L."/>
            <person name="Li C."/>
            <person name="Ma Q."/>
            <person name="Ju M."/>
            <person name="Zhao R."/>
            <person name="Li G."/>
            <person name="Mu C."/>
            <person name="Tian Q."/>
            <person name="Mei H."/>
            <person name="Zhang T."/>
            <person name="Gao T."/>
            <person name="Zhang H."/>
        </authorList>
    </citation>
    <scope>NUCLEOTIDE SEQUENCE</scope>
    <source>
        <strain evidence="1">K16</strain>
    </source>
</reference>